<feature type="domain" description="HTH marR-type" evidence="1">
    <location>
        <begin position="31"/>
        <end position="132"/>
    </location>
</feature>
<accession>B7LP79</accession>
<dbReference type="Gene3D" id="1.10.10.10">
    <property type="entry name" value="Winged helix-like DNA-binding domain superfamily/Winged helix DNA-binding domain"/>
    <property type="match status" value="1"/>
</dbReference>
<dbReference type="SUPFAM" id="SSF46785">
    <property type="entry name" value="Winged helix' DNA-binding domain"/>
    <property type="match status" value="1"/>
</dbReference>
<dbReference type="Proteomes" id="UP000000745">
    <property type="component" value="Chromosome"/>
</dbReference>
<protein>
    <submittedName>
        <fullName evidence="2">MarR-family regulatory protein</fullName>
    </submittedName>
</protein>
<sequence>MKTQKLTDEELLAWRGFRRMGEVISSMIARDIQKATGLSAQDFAILSQLRSTRNGVRKQRDIQQFLGWDKSRLSHQLSRMASREVITRENRPEQGLVVCITEEGIKQIIQAEPIHSAAVRRYFLDFLNPDDMNALTSIAAKLREGLESQATYDDFQ</sequence>
<reference evidence="3" key="1">
    <citation type="journal article" date="2009" name="PLoS Genet.">
        <title>Organised genome dynamics in the Escherichia coli species results in highly diverse adaptive paths.</title>
        <authorList>
            <person name="Touchon M."/>
            <person name="Hoede C."/>
            <person name="Tenaillon O."/>
            <person name="Barbe V."/>
            <person name="Baeriswyl S."/>
            <person name="Bidet P."/>
            <person name="Bingen E."/>
            <person name="Bonacorsi S."/>
            <person name="Bouchier C."/>
            <person name="Bouvet O."/>
            <person name="Calteau A."/>
            <person name="Chiapello H."/>
            <person name="Clermont O."/>
            <person name="Cruveiller S."/>
            <person name="Danchin A."/>
            <person name="Diard M."/>
            <person name="Dossat C."/>
            <person name="Karoui M.E."/>
            <person name="Frapy E."/>
            <person name="Garry L."/>
            <person name="Ghigo J.M."/>
            <person name="Gilles A.M."/>
            <person name="Johnson J."/>
            <person name="Le Bouguenec C."/>
            <person name="Lescat M."/>
            <person name="Mangenot S."/>
            <person name="Martinez-Jehanne V."/>
            <person name="Matic I."/>
            <person name="Nassif X."/>
            <person name="Oztas S."/>
            <person name="Petit M.A."/>
            <person name="Pichon C."/>
            <person name="Rouy Z."/>
            <person name="Ruf C.S."/>
            <person name="Schneider D."/>
            <person name="Tourret J."/>
            <person name="Vacherie B."/>
            <person name="Vallenet D."/>
            <person name="Medigue C."/>
            <person name="Rocha E.P.C."/>
            <person name="Denamur E."/>
        </authorList>
    </citation>
    <scope>NUCLEOTIDE SEQUENCE [LARGE SCALE GENOMIC DNA]</scope>
    <source>
        <strain evidence="3">ATCC 35469 / DSM 13698 / BCRC 15582 / CCUG 18766 / IAM 14443 / JCM 21226 / LMG 7866 / NBRC 102419 / NCTC 12128 / CDC 0568-73</strain>
    </source>
</reference>
<dbReference type="SMART" id="SM00347">
    <property type="entry name" value="HTH_MARR"/>
    <property type="match status" value="1"/>
</dbReference>
<dbReference type="InterPro" id="IPR000835">
    <property type="entry name" value="HTH_MarR-typ"/>
</dbReference>
<keyword evidence="3" id="KW-1185">Reference proteome</keyword>
<organism evidence="2 3">
    <name type="scientific">Escherichia fergusonii (strain ATCC 35469 / DSM 13698 / CCUG 18766 / IAM 14443 / JCM 21226 / LMG 7866 / NBRC 102419 / NCTC 12128 / CDC 0568-73)</name>
    <dbReference type="NCBI Taxonomy" id="585054"/>
    <lineage>
        <taxon>Bacteria</taxon>
        <taxon>Pseudomonadati</taxon>
        <taxon>Pseudomonadota</taxon>
        <taxon>Gammaproteobacteria</taxon>
        <taxon>Enterobacterales</taxon>
        <taxon>Enterobacteriaceae</taxon>
        <taxon>Escherichia</taxon>
    </lineage>
</organism>
<evidence type="ECO:0000313" key="3">
    <source>
        <dbReference type="Proteomes" id="UP000000745"/>
    </source>
</evidence>
<name>B7LP79_ESCF3</name>
<dbReference type="EMBL" id="CU928158">
    <property type="protein sequence ID" value="CAQ90295.1"/>
    <property type="molecule type" value="Genomic_DNA"/>
</dbReference>
<dbReference type="PANTHER" id="PTHR33164:SF99">
    <property type="entry name" value="MARR FAMILY REGULATORY PROTEIN"/>
    <property type="match status" value="1"/>
</dbReference>
<dbReference type="GO" id="GO:0006950">
    <property type="term" value="P:response to stress"/>
    <property type="evidence" value="ECO:0007669"/>
    <property type="project" value="TreeGrafter"/>
</dbReference>
<dbReference type="GO" id="GO:0003700">
    <property type="term" value="F:DNA-binding transcription factor activity"/>
    <property type="evidence" value="ECO:0007669"/>
    <property type="project" value="InterPro"/>
</dbReference>
<dbReference type="HOGENOM" id="CLU_083287_2_2_6"/>
<dbReference type="InterPro" id="IPR036390">
    <property type="entry name" value="WH_DNA-bd_sf"/>
</dbReference>
<dbReference type="PANTHER" id="PTHR33164">
    <property type="entry name" value="TRANSCRIPTIONAL REGULATOR, MARR FAMILY"/>
    <property type="match status" value="1"/>
</dbReference>
<evidence type="ECO:0000259" key="1">
    <source>
        <dbReference type="SMART" id="SM00347"/>
    </source>
</evidence>
<dbReference type="InterPro" id="IPR039422">
    <property type="entry name" value="MarR/SlyA-like"/>
</dbReference>
<evidence type="ECO:0000313" key="2">
    <source>
        <dbReference type="EMBL" id="CAQ90295.1"/>
    </source>
</evidence>
<dbReference type="AlphaFoldDB" id="B7LP79"/>
<dbReference type="KEGG" id="efe:EFER_2801"/>
<dbReference type="RefSeq" id="WP_000856957.1">
    <property type="nucleotide sequence ID" value="NC_011740.1"/>
</dbReference>
<dbReference type="InterPro" id="IPR036388">
    <property type="entry name" value="WH-like_DNA-bd_sf"/>
</dbReference>
<dbReference type="GeneID" id="75056168"/>
<dbReference type="OrthoDB" id="8635520at2"/>
<gene>
    <name evidence="2" type="ordered locus">EFER_2801</name>
</gene>
<proteinExistence type="predicted"/>